<evidence type="ECO:0000313" key="1">
    <source>
        <dbReference type="EMBL" id="KKK72528.1"/>
    </source>
</evidence>
<protein>
    <submittedName>
        <fullName evidence="1">Uncharacterized protein</fullName>
    </submittedName>
</protein>
<feature type="non-terminal residue" evidence="1">
    <location>
        <position position="1"/>
    </location>
</feature>
<dbReference type="EMBL" id="LAZR01057215">
    <property type="protein sequence ID" value="KKK72528.1"/>
    <property type="molecule type" value="Genomic_DNA"/>
</dbReference>
<organism evidence="1">
    <name type="scientific">marine sediment metagenome</name>
    <dbReference type="NCBI Taxonomy" id="412755"/>
    <lineage>
        <taxon>unclassified sequences</taxon>
        <taxon>metagenomes</taxon>
        <taxon>ecological metagenomes</taxon>
    </lineage>
</organism>
<dbReference type="AlphaFoldDB" id="A0A0F8XUC2"/>
<accession>A0A0F8XUC2</accession>
<sequence>WLTEWVGTGDVNQTRGSSFIVIDISLGALAVTTRAGIFRRAVHLAQTRGRSTADGVNGLTATTGGATTLADTTSLPPTGASTSLYANQWLYRPAANNAADYKRFVTATGYTASTRQLTHGGPNYTENPLAGTDDGTYLLLEDDPDTWNAAINEALRELLAFPRFDKWSPTSNTERVYQINSAPISIYDLDRLSQIWGVQWHDENEASGEERWKDWADGDRAVLPLEDQGTFYLDFRGPKLPSTADQFRLITTQPYATLTDETTTSNVEEYWAAVATLVVMADWLNDHDNPADEWTEIGAKWGPVYEDRRRAVLGRYAFHQVWRGQTRRGGATVAGRAGRG</sequence>
<proteinExistence type="predicted"/>
<reference evidence="1" key="1">
    <citation type="journal article" date="2015" name="Nature">
        <title>Complex archaea that bridge the gap between prokaryotes and eukaryotes.</title>
        <authorList>
            <person name="Spang A."/>
            <person name="Saw J.H."/>
            <person name="Jorgensen S.L."/>
            <person name="Zaremba-Niedzwiedzka K."/>
            <person name="Martijn J."/>
            <person name="Lind A.E."/>
            <person name="van Eijk R."/>
            <person name="Schleper C."/>
            <person name="Guy L."/>
            <person name="Ettema T.J."/>
        </authorList>
    </citation>
    <scope>NUCLEOTIDE SEQUENCE</scope>
</reference>
<gene>
    <name evidence="1" type="ORF">LCGC14_2902980</name>
</gene>
<name>A0A0F8XUC2_9ZZZZ</name>
<comment type="caution">
    <text evidence="1">The sequence shown here is derived from an EMBL/GenBank/DDBJ whole genome shotgun (WGS) entry which is preliminary data.</text>
</comment>